<reference evidence="2 3" key="1">
    <citation type="journal article" date="2003" name="PLoS Biol.">
        <title>The genome sequence of Caenorhabditis briggsae: a platform for comparative genomics.</title>
        <authorList>
            <person name="Stein L.D."/>
            <person name="Bao Z."/>
            <person name="Blasiar D."/>
            <person name="Blumenthal T."/>
            <person name="Brent M.R."/>
            <person name="Chen N."/>
            <person name="Chinwalla A."/>
            <person name="Clarke L."/>
            <person name="Clee C."/>
            <person name="Coghlan A."/>
            <person name="Coulson A."/>
            <person name="D'Eustachio P."/>
            <person name="Fitch D.H."/>
            <person name="Fulton L.A."/>
            <person name="Fulton R.E."/>
            <person name="Griffiths-Jones S."/>
            <person name="Harris T.W."/>
            <person name="Hillier L.W."/>
            <person name="Kamath R."/>
            <person name="Kuwabara P.E."/>
            <person name="Mardis E.R."/>
            <person name="Marra M.A."/>
            <person name="Miner T.L."/>
            <person name="Minx P."/>
            <person name="Mullikin J.C."/>
            <person name="Plumb R.W."/>
            <person name="Rogers J."/>
            <person name="Schein J.E."/>
            <person name="Sohrmann M."/>
            <person name="Spieth J."/>
            <person name="Stajich J.E."/>
            <person name="Wei C."/>
            <person name="Willey D."/>
            <person name="Wilson R.K."/>
            <person name="Durbin R."/>
            <person name="Waterston R.H."/>
        </authorList>
    </citation>
    <scope>NUCLEOTIDE SEQUENCE [LARGE SCALE GENOMIC DNA]</scope>
    <source>
        <strain evidence="2 3">AF16</strain>
    </source>
</reference>
<name>B6IE67_CAEBR</name>
<feature type="region of interest" description="Disordered" evidence="1">
    <location>
        <begin position="1"/>
        <end position="67"/>
    </location>
</feature>
<gene>
    <name evidence="2" type="ORF">CBG26697</name>
    <name evidence="2" type="ORF">CBG_26697</name>
</gene>
<evidence type="ECO:0000313" key="2">
    <source>
        <dbReference type="EMBL" id="CAS01131.1"/>
    </source>
</evidence>
<dbReference type="GeneID" id="68918169"/>
<protein>
    <submittedName>
        <fullName evidence="2">Protein CBG26697</fullName>
    </submittedName>
</protein>
<reference evidence="2 3" key="2">
    <citation type="journal article" date="2011" name="PLoS Genet.">
        <title>Caenorhabditis briggsae recombinant inbred line genotypes reveal inter-strain incompatibility and the evolution of recombination.</title>
        <authorList>
            <person name="Ross J.A."/>
            <person name="Koboldt D.C."/>
            <person name="Staisch J.E."/>
            <person name="Chamberlin H.M."/>
            <person name="Gupta B.P."/>
            <person name="Miller R.D."/>
            <person name="Baird S.E."/>
            <person name="Haag E.S."/>
        </authorList>
    </citation>
    <scope>NUCLEOTIDE SEQUENCE [LARGE SCALE GENOMIC DNA]</scope>
    <source>
        <strain evidence="2 3">AF16</strain>
    </source>
</reference>
<dbReference type="HOGENOM" id="CLU_1714923_0_0_1"/>
<evidence type="ECO:0000313" key="3">
    <source>
        <dbReference type="Proteomes" id="UP000008549"/>
    </source>
</evidence>
<dbReference type="EMBL" id="HE601089">
    <property type="protein sequence ID" value="CAS01131.1"/>
    <property type="molecule type" value="Genomic_DNA"/>
</dbReference>
<keyword evidence="3" id="KW-1185">Reference proteome</keyword>
<dbReference type="Proteomes" id="UP000008549">
    <property type="component" value="Unassembled WGS sequence"/>
</dbReference>
<sequence length="153" mass="17575">MFHYLGPRDPGTQGPRDPGTQGPRDPGTQGPRDPGTQGPRDPRTQGPRDPGPRDPGPRTQIFSSTKYSNRIQDLTIRKLSHTNNESFEDPNNYLRIHNINSSFSKPGKTKTFDDSFSKIVYKLRWQTFVHFILFFFGHLLNPINFYKNKESLQ</sequence>
<accession>B6IE67</accession>
<dbReference type="KEGG" id="cbr:CBG_26697"/>
<proteinExistence type="predicted"/>
<dbReference type="RefSeq" id="XP_045100688.1">
    <property type="nucleotide sequence ID" value="XM_045240875.1"/>
</dbReference>
<dbReference type="AlphaFoldDB" id="B6IE67"/>
<evidence type="ECO:0000256" key="1">
    <source>
        <dbReference type="SAM" id="MobiDB-lite"/>
    </source>
</evidence>
<organism evidence="2 3">
    <name type="scientific">Caenorhabditis briggsae</name>
    <dbReference type="NCBI Taxonomy" id="6238"/>
    <lineage>
        <taxon>Eukaryota</taxon>
        <taxon>Metazoa</taxon>
        <taxon>Ecdysozoa</taxon>
        <taxon>Nematoda</taxon>
        <taxon>Chromadorea</taxon>
        <taxon>Rhabditida</taxon>
        <taxon>Rhabditina</taxon>
        <taxon>Rhabditomorpha</taxon>
        <taxon>Rhabditoidea</taxon>
        <taxon>Rhabditidae</taxon>
        <taxon>Peloderinae</taxon>
        <taxon>Caenorhabditis</taxon>
    </lineage>
</organism>
<dbReference type="eggNOG" id="ENOG502SGHX">
    <property type="taxonomic scope" value="Eukaryota"/>
</dbReference>
<dbReference type="CTD" id="68918169"/>